<feature type="domain" description="Methyltransferase putative zinc binding" evidence="2">
    <location>
        <begin position="302"/>
        <end position="360"/>
    </location>
</feature>
<dbReference type="InterPro" id="IPR029903">
    <property type="entry name" value="RmlD-like-bd"/>
</dbReference>
<dbReference type="GO" id="GO:0005829">
    <property type="term" value="C:cytosol"/>
    <property type="evidence" value="ECO:0007669"/>
    <property type="project" value="TreeGrafter"/>
</dbReference>
<dbReference type="Pfam" id="PF08484">
    <property type="entry name" value="Methyltransf_14"/>
    <property type="match status" value="1"/>
</dbReference>
<dbReference type="GO" id="GO:0019305">
    <property type="term" value="P:dTDP-rhamnose biosynthetic process"/>
    <property type="evidence" value="ECO:0007669"/>
    <property type="project" value="TreeGrafter"/>
</dbReference>
<organism evidence="4">
    <name type="scientific">viral metagenome</name>
    <dbReference type="NCBI Taxonomy" id="1070528"/>
    <lineage>
        <taxon>unclassified sequences</taxon>
        <taxon>metagenomes</taxon>
        <taxon>organismal metagenomes</taxon>
    </lineage>
</organism>
<reference evidence="4" key="1">
    <citation type="journal article" date="2020" name="Nature">
        <title>Giant virus diversity and host interactions through global metagenomics.</title>
        <authorList>
            <person name="Schulz F."/>
            <person name="Roux S."/>
            <person name="Paez-Espino D."/>
            <person name="Jungbluth S."/>
            <person name="Walsh D.A."/>
            <person name="Denef V.J."/>
            <person name="McMahon K.D."/>
            <person name="Konstantinidis K.T."/>
            <person name="Eloe-Fadrosh E.A."/>
            <person name="Kyrpides N.C."/>
            <person name="Woyke T."/>
        </authorList>
    </citation>
    <scope>NUCLEOTIDE SEQUENCE</scope>
    <source>
        <strain evidence="4">GVMAG-S-1101164-72</strain>
    </source>
</reference>
<evidence type="ECO:0000259" key="1">
    <source>
        <dbReference type="Pfam" id="PF04321"/>
    </source>
</evidence>
<name>A0A6C0APD6_9ZZZZ</name>
<dbReference type="InterPro" id="IPR038576">
    <property type="entry name" value="Methyltransf_Zn-bd_dom_put_sf"/>
</dbReference>
<dbReference type="InterPro" id="IPR005913">
    <property type="entry name" value="dTDP_dehydrorham_reduct"/>
</dbReference>
<dbReference type="InterPro" id="IPR013691">
    <property type="entry name" value="MeTrfase_14"/>
</dbReference>
<dbReference type="Gene3D" id="3.40.50.720">
    <property type="entry name" value="NAD(P)-binding Rossmann-like Domain"/>
    <property type="match status" value="2"/>
</dbReference>
<protein>
    <recommendedName>
        <fullName evidence="5">RmlD-like substrate binding domain-containing protein</fullName>
    </recommendedName>
</protein>
<evidence type="ECO:0000259" key="2">
    <source>
        <dbReference type="Pfam" id="PF08421"/>
    </source>
</evidence>
<dbReference type="GO" id="GO:0008831">
    <property type="term" value="F:dTDP-4-dehydrorhamnose reductase activity"/>
    <property type="evidence" value="ECO:0007669"/>
    <property type="project" value="TreeGrafter"/>
</dbReference>
<accession>A0A6C0APD6</accession>
<evidence type="ECO:0000313" key="4">
    <source>
        <dbReference type="EMBL" id="QHS81679.1"/>
    </source>
</evidence>
<dbReference type="Gene3D" id="6.20.50.110">
    <property type="entry name" value="Methyltransferase, zinc-binding domain"/>
    <property type="match status" value="1"/>
</dbReference>
<dbReference type="PANTHER" id="PTHR10491:SF4">
    <property type="entry name" value="METHIONINE ADENOSYLTRANSFERASE 2 SUBUNIT BETA"/>
    <property type="match status" value="1"/>
</dbReference>
<dbReference type="PANTHER" id="PTHR10491">
    <property type="entry name" value="DTDP-4-DEHYDRORHAMNOSE REDUCTASE"/>
    <property type="match status" value="1"/>
</dbReference>
<feature type="domain" description="C-methyltransferase" evidence="3">
    <location>
        <begin position="538"/>
        <end position="694"/>
    </location>
</feature>
<dbReference type="InterPro" id="IPR029063">
    <property type="entry name" value="SAM-dependent_MTases_sf"/>
</dbReference>
<dbReference type="InterPro" id="IPR013630">
    <property type="entry name" value="Methyltransf_Zn-bd_dom_put"/>
</dbReference>
<dbReference type="SUPFAM" id="SSF51735">
    <property type="entry name" value="NAD(P)-binding Rossmann-fold domains"/>
    <property type="match status" value="1"/>
</dbReference>
<dbReference type="AlphaFoldDB" id="A0A6C0APD6"/>
<dbReference type="EMBL" id="MN740759">
    <property type="protein sequence ID" value="QHS81679.1"/>
    <property type="molecule type" value="Genomic_DNA"/>
</dbReference>
<dbReference type="SUPFAM" id="SSF53335">
    <property type="entry name" value="S-adenosyl-L-methionine-dependent methyltransferases"/>
    <property type="match status" value="1"/>
</dbReference>
<feature type="domain" description="RmlD-like substrate binding" evidence="1">
    <location>
        <begin position="10"/>
        <end position="276"/>
    </location>
</feature>
<evidence type="ECO:0000259" key="3">
    <source>
        <dbReference type="Pfam" id="PF08484"/>
    </source>
</evidence>
<dbReference type="Pfam" id="PF13489">
    <property type="entry name" value="Methyltransf_23"/>
    <property type="match status" value="1"/>
</dbReference>
<dbReference type="CDD" id="cd02440">
    <property type="entry name" value="AdoMet_MTases"/>
    <property type="match status" value="1"/>
</dbReference>
<dbReference type="Gene3D" id="3.40.50.150">
    <property type="entry name" value="Vaccinia Virus protein VP39"/>
    <property type="match status" value="1"/>
</dbReference>
<dbReference type="InterPro" id="IPR036291">
    <property type="entry name" value="NAD(P)-bd_dom_sf"/>
</dbReference>
<proteinExistence type="predicted"/>
<evidence type="ECO:0008006" key="5">
    <source>
        <dbReference type="Google" id="ProtNLM"/>
    </source>
</evidence>
<dbReference type="Pfam" id="PF04321">
    <property type="entry name" value="RmlD_sub_bind"/>
    <property type="match status" value="1"/>
</dbReference>
<sequence>MNSINLENAIITGGSGMVGLNILFGKKPSSQELNVTNTDQVNEYFDKHKGISCIIHLVALNLRDSEKDPIKAIDTNINGTTNMLNIAKKLNIPFIFVSSGAVFSSFNSNMKFCETDQPSPNCIYGSTKHAAEKIALSYDKTILIRTGWLFGGNQKSHYKFVEHVYNNMINNNSVICCNDFYGSTTYVVDLINKMKELIVNNMFGIHHIVNDGISTGSDIGELIAGVLHKSDSLIDKRTFKDVPNSGPKRSSTEILITNNSFNKLRNWKSALTEYISLLNTRHSETLVSEHLVQKQWLKRDKCRLCNSTNLIDFFNLEPTPPANHFVKQPNRQEKIPLDLAMCDMCNHIQLREILDPSFLYSHYFYVSSTSGVMTKHLKDSVLHFTNSLGLAKDANILEIGANDGVCIKELLDNGFVNVLGIDPANNIHSRHKLPILCDFFGSKSKDKIVAKYKNFKLIYAFHCMAHIEDIKDVFKTIYELLESDGVFIMEVGYFYEVFRTKQFDVIYHEHIDYHTCTAIDTFSRNNGLYLYNVKENNIQGGSIQFYFTKNKASVIDNSVKIAIHKETDLEIFNRAILNKWQFSIEKISLDINSIINSFINSGKKIAAYGASAKSTTFLHQLRISQNTIKYIIDDNIYKQNFYSPGLHIPVKSSEALSLDRVDYIIILSCNFAEEIVARLDVHRKAGLRIIIPFPEIRII</sequence>
<dbReference type="Pfam" id="PF08421">
    <property type="entry name" value="Methyltransf_13"/>
    <property type="match status" value="1"/>
</dbReference>